<dbReference type="InterPro" id="IPR049207">
    <property type="entry name" value="DUF4246_N"/>
</dbReference>
<proteinExistence type="predicted"/>
<dbReference type="AlphaFoldDB" id="A0A9W4HB90"/>
<dbReference type="PANTHER" id="PTHR33119">
    <property type="entry name" value="IFI3P"/>
    <property type="match status" value="1"/>
</dbReference>
<evidence type="ECO:0000313" key="3">
    <source>
        <dbReference type="EMBL" id="CAG7957101.1"/>
    </source>
</evidence>
<reference evidence="3" key="1">
    <citation type="submission" date="2021-07" db="EMBL/GenBank/DDBJ databases">
        <authorList>
            <person name="Branca A.L. A."/>
        </authorList>
    </citation>
    <scope>NUCLEOTIDE SEQUENCE</scope>
</reference>
<sequence>MLETAQAPLDNKCTPLNVPGFHELPVNVLLAHDEFATGVSEWWASVLTFKELAMLRLINTITDRPDWHRHIFDPRVVTQWREDAAASSSLINDKTWDWCLKELQDKARDFDRDGYIAVFNTFSGVCKSDTAISPDLKSQLESSAVLLSPQAVREKSHPAVVNIVDPSLFPLVYGRTKVILSGQSCGMDEKSWLSRIEEGPVVSQISQFNIAALRYPSDQFGNMWSVKFQWLPCEVEFTGPSGSTDVHISSYINNVHPKNKEMYSAVEAMISVSIKQWNQVLVRSRIKREGSTIHSPYPREPVRLRTYGVEWKDKFPDWAKKLPKKEDESKLSVEEYESMCAQVEAYLQEPDSKDEVGWPWMNTKPIADDWKSHWGLLQTALYKYARTFVFEHSDPGAAYSYADWKAGRTQEAIVGPPHSDAVCAPEPERWNFIAANPWLIHLDWMYMPKEEGDTDHDFYEVALEHEFRQQGLQVVVRIHDIQLDPETPYFAGEEWHIEGNGNEHIVANSIYALDSENISEPQISFQQRISQSGTWVYDRIGAWDTEDEEEDDGDPVAMTKNSHWDIKYIGMLLGYENIRDSKQLQELGDVKMPSGHLISFPNAFQHRMGPLQLEDKTKPGYCRFLTLSLVDPNFRICSTRNVRPQQGGWMKEDDPNSVPQMDTVEALDLREELAREHAKKDNAILEWPQKFNFPGFGW</sequence>
<dbReference type="EMBL" id="CAJVOS010000008">
    <property type="protein sequence ID" value="CAG7957101.1"/>
    <property type="molecule type" value="Genomic_DNA"/>
</dbReference>
<evidence type="ECO:0000313" key="4">
    <source>
        <dbReference type="Proteomes" id="UP001153618"/>
    </source>
</evidence>
<dbReference type="Pfam" id="PF14033">
    <property type="entry name" value="DUF4246"/>
    <property type="match status" value="1"/>
</dbReference>
<feature type="domain" description="DUF4246" evidence="2">
    <location>
        <begin position="18"/>
        <end position="83"/>
    </location>
</feature>
<keyword evidence="4" id="KW-1185">Reference proteome</keyword>
<accession>A0A9W4HB90</accession>
<dbReference type="InterPro" id="IPR025340">
    <property type="entry name" value="DUF4246"/>
</dbReference>
<organism evidence="3 4">
    <name type="scientific">Penicillium olsonii</name>
    <dbReference type="NCBI Taxonomy" id="99116"/>
    <lineage>
        <taxon>Eukaryota</taxon>
        <taxon>Fungi</taxon>
        <taxon>Dikarya</taxon>
        <taxon>Ascomycota</taxon>
        <taxon>Pezizomycotina</taxon>
        <taxon>Eurotiomycetes</taxon>
        <taxon>Eurotiomycetidae</taxon>
        <taxon>Eurotiales</taxon>
        <taxon>Aspergillaceae</taxon>
        <taxon>Penicillium</taxon>
    </lineage>
</organism>
<gene>
    <name evidence="3" type="ORF">POLS_LOCUS635</name>
</gene>
<dbReference type="InterPro" id="IPR049192">
    <property type="entry name" value="DUF4246_C"/>
</dbReference>
<evidence type="ECO:0000259" key="2">
    <source>
        <dbReference type="Pfam" id="PF21666"/>
    </source>
</evidence>
<evidence type="ECO:0000259" key="1">
    <source>
        <dbReference type="Pfam" id="PF14033"/>
    </source>
</evidence>
<feature type="domain" description="DUF4246" evidence="1">
    <location>
        <begin position="94"/>
        <end position="652"/>
    </location>
</feature>
<dbReference type="PANTHER" id="PTHR33119:SF1">
    <property type="entry name" value="FE2OG DIOXYGENASE DOMAIN-CONTAINING PROTEIN"/>
    <property type="match status" value="1"/>
</dbReference>
<name>A0A9W4HB90_PENOL</name>
<comment type="caution">
    <text evidence="3">The sequence shown here is derived from an EMBL/GenBank/DDBJ whole genome shotgun (WGS) entry which is preliminary data.</text>
</comment>
<dbReference type="Pfam" id="PF21666">
    <property type="entry name" value="DUF4246_N"/>
    <property type="match status" value="1"/>
</dbReference>
<dbReference type="OrthoDB" id="415532at2759"/>
<protein>
    <submittedName>
        <fullName evidence="3">Uncharacterized protein</fullName>
    </submittedName>
</protein>
<dbReference type="Proteomes" id="UP001153618">
    <property type="component" value="Unassembled WGS sequence"/>
</dbReference>